<gene>
    <name evidence="2" type="ORF">Taro_055100</name>
</gene>
<feature type="region of interest" description="Disordered" evidence="1">
    <location>
        <begin position="19"/>
        <end position="63"/>
    </location>
</feature>
<keyword evidence="3" id="KW-1185">Reference proteome</keyword>
<reference evidence="2" key="1">
    <citation type="submission" date="2017-07" db="EMBL/GenBank/DDBJ databases">
        <title>Taro Niue Genome Assembly and Annotation.</title>
        <authorList>
            <person name="Atibalentja N."/>
            <person name="Keating K."/>
            <person name="Fields C.J."/>
        </authorList>
    </citation>
    <scope>NUCLEOTIDE SEQUENCE</scope>
    <source>
        <strain evidence="2">Niue_2</strain>
        <tissue evidence="2">Leaf</tissue>
    </source>
</reference>
<organism evidence="2 3">
    <name type="scientific">Colocasia esculenta</name>
    <name type="common">Wild taro</name>
    <name type="synonym">Arum esculentum</name>
    <dbReference type="NCBI Taxonomy" id="4460"/>
    <lineage>
        <taxon>Eukaryota</taxon>
        <taxon>Viridiplantae</taxon>
        <taxon>Streptophyta</taxon>
        <taxon>Embryophyta</taxon>
        <taxon>Tracheophyta</taxon>
        <taxon>Spermatophyta</taxon>
        <taxon>Magnoliopsida</taxon>
        <taxon>Liliopsida</taxon>
        <taxon>Araceae</taxon>
        <taxon>Aroideae</taxon>
        <taxon>Colocasieae</taxon>
        <taxon>Colocasia</taxon>
    </lineage>
</organism>
<feature type="compositionally biased region" description="Polar residues" evidence="1">
    <location>
        <begin position="19"/>
        <end position="40"/>
    </location>
</feature>
<feature type="compositionally biased region" description="Polar residues" evidence="1">
    <location>
        <begin position="54"/>
        <end position="63"/>
    </location>
</feature>
<name>A0A843XSF7_COLES</name>
<protein>
    <submittedName>
        <fullName evidence="2">Uncharacterized protein</fullName>
    </submittedName>
</protein>
<evidence type="ECO:0000313" key="3">
    <source>
        <dbReference type="Proteomes" id="UP000652761"/>
    </source>
</evidence>
<dbReference type="Proteomes" id="UP000652761">
    <property type="component" value="Unassembled WGS sequence"/>
</dbReference>
<accession>A0A843XSF7</accession>
<dbReference type="AlphaFoldDB" id="A0A843XSF7"/>
<evidence type="ECO:0000313" key="2">
    <source>
        <dbReference type="EMBL" id="MQM22052.1"/>
    </source>
</evidence>
<dbReference type="EMBL" id="NMUH01012055">
    <property type="protein sequence ID" value="MQM22052.1"/>
    <property type="molecule type" value="Genomic_DNA"/>
</dbReference>
<sequence>MKGTGTYYHEVPLRNRNQSCATTRAHHNGSNLYQRATTRKPQPVAKHESERNDATIQERTTGS</sequence>
<comment type="caution">
    <text evidence="2">The sequence shown here is derived from an EMBL/GenBank/DDBJ whole genome shotgun (WGS) entry which is preliminary data.</text>
</comment>
<evidence type="ECO:0000256" key="1">
    <source>
        <dbReference type="SAM" id="MobiDB-lite"/>
    </source>
</evidence>
<proteinExistence type="predicted"/>